<dbReference type="InterPro" id="IPR052194">
    <property type="entry name" value="MESH1"/>
</dbReference>
<evidence type="ECO:0008006" key="3">
    <source>
        <dbReference type="Google" id="ProtNLM"/>
    </source>
</evidence>
<dbReference type="AlphaFoldDB" id="A0A367XHJ4"/>
<evidence type="ECO:0000313" key="2">
    <source>
        <dbReference type="Proteomes" id="UP000252266"/>
    </source>
</evidence>
<evidence type="ECO:0000313" key="1">
    <source>
        <dbReference type="EMBL" id="RCK53145.1"/>
    </source>
</evidence>
<organism evidence="1 2">
    <name type="scientific">Thalassospira xiamenensis</name>
    <dbReference type="NCBI Taxonomy" id="220697"/>
    <lineage>
        <taxon>Bacteria</taxon>
        <taxon>Pseudomonadati</taxon>
        <taxon>Pseudomonadota</taxon>
        <taxon>Alphaproteobacteria</taxon>
        <taxon>Rhodospirillales</taxon>
        <taxon>Thalassospiraceae</taxon>
        <taxon>Thalassospira</taxon>
    </lineage>
</organism>
<reference evidence="1 2" key="1">
    <citation type="submission" date="2014-07" db="EMBL/GenBank/DDBJ databases">
        <title>Draft genome sequence of Thalassospira xiamenensis IB13.</title>
        <authorList>
            <person name="Lai Q."/>
            <person name="Shao Z."/>
        </authorList>
    </citation>
    <scope>NUCLEOTIDE SEQUENCE [LARGE SCALE GENOMIC DNA]</scope>
    <source>
        <strain evidence="1 2">IB13</strain>
    </source>
</reference>
<protein>
    <recommendedName>
        <fullName evidence="3">HD domain-containing protein</fullName>
    </recommendedName>
</protein>
<proteinExistence type="predicted"/>
<dbReference type="PANTHER" id="PTHR46246">
    <property type="entry name" value="GUANOSINE-3',5'-BIS(DIPHOSPHATE) 3'-PYROPHOSPHOHYDROLASE MESH1"/>
    <property type="match status" value="1"/>
</dbReference>
<accession>A0A367XHJ4</accession>
<dbReference type="EMBL" id="JPWJ01000001">
    <property type="protein sequence ID" value="RCK53145.1"/>
    <property type="molecule type" value="Genomic_DNA"/>
</dbReference>
<dbReference type="SUPFAM" id="SSF109604">
    <property type="entry name" value="HD-domain/PDEase-like"/>
    <property type="match status" value="1"/>
</dbReference>
<gene>
    <name evidence="1" type="ORF">TH44_02775</name>
</gene>
<dbReference type="Pfam" id="PF13328">
    <property type="entry name" value="HD_4"/>
    <property type="match status" value="1"/>
</dbReference>
<dbReference type="GO" id="GO:0008893">
    <property type="term" value="F:guanosine-3',5'-bis(diphosphate) 3'-diphosphatase activity"/>
    <property type="evidence" value="ECO:0007669"/>
    <property type="project" value="TreeGrafter"/>
</dbReference>
<dbReference type="RefSeq" id="WP_114116118.1">
    <property type="nucleotide sequence ID" value="NZ_JALLPZ010000002.1"/>
</dbReference>
<dbReference type="PANTHER" id="PTHR46246:SF1">
    <property type="entry name" value="GUANOSINE-3',5'-BIS(DIPHOSPHATE) 3'-PYROPHOSPHOHYDROLASE MESH1"/>
    <property type="match status" value="1"/>
</dbReference>
<dbReference type="Gene3D" id="1.10.3210.10">
    <property type="entry name" value="Hypothetical protein af1432"/>
    <property type="match status" value="1"/>
</dbReference>
<comment type="caution">
    <text evidence="1">The sequence shown here is derived from an EMBL/GenBank/DDBJ whole genome shotgun (WGS) entry which is preliminary data.</text>
</comment>
<name>A0A367XHJ4_9PROT</name>
<sequence length="145" mass="16571">MVKEAEEWAVRFHAGQVDKLDQPYIQHVADVVHRVSSHGSSAIIVAWLHDIVEDTPVTLEDIEATFGREIRDGVEGMTRRQGEDYFSDYLPRLMQNNLARIVKFADMEHNMAKLDALRVVNPEDAARLSAKYERAMEMLKSKGVF</sequence>
<dbReference type="Proteomes" id="UP000252266">
    <property type="component" value="Unassembled WGS sequence"/>
</dbReference>